<evidence type="ECO:0000313" key="1">
    <source>
        <dbReference type="EMBL" id="CAD7394776.1"/>
    </source>
</evidence>
<dbReference type="EMBL" id="OC317065">
    <property type="protein sequence ID" value="CAD7394776.1"/>
    <property type="molecule type" value="Genomic_DNA"/>
</dbReference>
<gene>
    <name evidence="1" type="ORF">TCEB3V08_LOCUS2688</name>
</gene>
<sequence length="577" mass="64611">MSEVLPIIVAEARDYDLSLSGVELFRGKGKVAWENDNRNYLNPISGNLVCNQNYIGNEKFIEKFDASFLGKYPVAVGFVEVASGYDRLDKTHDCTTLEGHTCYEKADPLAVNEENDPIFKKTNFARELNLSNTPSNAKFELVEQQIKKDIIEHTSLDEARGETTFDNNLVFNSGEEYVNERALNNDPSVFSNLFNSLGHQCSKETDTFILLEDLKHVNPESENDRVEVLDDIICDLPENFSFSDETALCEELLLGGESAQEGFGSVSTFGSLDKYCGQFVDVDRCSNKYSEQHVDIDGRSDKYSEQHVDIDGRSDSYCEQHVDIDGRSDKYSEQHVDIDGHSDKYSEQHVDIDKLSSKYCGQSSNITRVYDPLGAFAYGRPIPRVEVDSSFCEVPLLDNYRNTGCSRPASMVNSEPVPVAQRGFVETSLSHFSTSLKSFSKQWGKLDNVSRNFVSTSIPKLSNEAAKNKKGVFQISKQSSIIEEVGIDAGYQLDNVYYCTETTVDEVATSTSEFFDPGSEEAPRRLGTEVNANKPPLTTYGSLDTRIGGRTVKKQWVVDKLNRRRSLKSKRHSPGIT</sequence>
<proteinExistence type="predicted"/>
<protein>
    <submittedName>
        <fullName evidence="1">Uncharacterized protein</fullName>
    </submittedName>
</protein>
<reference evidence="1" key="1">
    <citation type="submission" date="2020-11" db="EMBL/GenBank/DDBJ databases">
        <authorList>
            <person name="Tran Van P."/>
        </authorList>
    </citation>
    <scope>NUCLEOTIDE SEQUENCE</scope>
</reference>
<organism evidence="1">
    <name type="scientific">Timema cristinae</name>
    <name type="common">Walking stick</name>
    <dbReference type="NCBI Taxonomy" id="61476"/>
    <lineage>
        <taxon>Eukaryota</taxon>
        <taxon>Metazoa</taxon>
        <taxon>Ecdysozoa</taxon>
        <taxon>Arthropoda</taxon>
        <taxon>Hexapoda</taxon>
        <taxon>Insecta</taxon>
        <taxon>Pterygota</taxon>
        <taxon>Neoptera</taxon>
        <taxon>Polyneoptera</taxon>
        <taxon>Phasmatodea</taxon>
        <taxon>Timematodea</taxon>
        <taxon>Timematoidea</taxon>
        <taxon>Timematidae</taxon>
        <taxon>Timema</taxon>
    </lineage>
</organism>
<dbReference type="AlphaFoldDB" id="A0A7R9GR74"/>
<name>A0A7R9GR74_TIMCR</name>
<accession>A0A7R9GR74</accession>